<evidence type="ECO:0000313" key="1">
    <source>
        <dbReference type="EMBL" id="RGB86854.1"/>
    </source>
</evidence>
<comment type="caution">
    <text evidence="1">The sequence shown here is derived from an EMBL/GenBank/DDBJ whole genome shotgun (WGS) entry which is preliminary data.</text>
</comment>
<sequence>MIVPRCTKWHGLLLLVLIVVVSGLVVKEHRLENVKIDASTMVADNCKELIPTTIIYLDELETGNFTSTGFTYDSANQTFWIADHGTDNDGAFHNAMIPRTYISVYEY</sequence>
<name>A0A3E2TYK0_9FIRM</name>
<dbReference type="Proteomes" id="UP000260782">
    <property type="component" value="Unassembled WGS sequence"/>
</dbReference>
<reference evidence="1 2" key="1">
    <citation type="submission" date="2018-08" db="EMBL/GenBank/DDBJ databases">
        <title>A genome reference for cultivated species of the human gut microbiota.</title>
        <authorList>
            <person name="Zou Y."/>
            <person name="Xue W."/>
            <person name="Luo G."/>
        </authorList>
    </citation>
    <scope>NUCLEOTIDE SEQUENCE [LARGE SCALE GENOMIC DNA]</scope>
    <source>
        <strain evidence="1 2">AF31-14AC</strain>
    </source>
</reference>
<dbReference type="AlphaFoldDB" id="A0A3E2TYK0"/>
<dbReference type="RefSeq" id="WP_117529702.1">
    <property type="nucleotide sequence ID" value="NZ_QVES01000005.1"/>
</dbReference>
<accession>A0A3E2TYK0</accession>
<gene>
    <name evidence="1" type="ORF">DWZ25_06215</name>
</gene>
<proteinExistence type="predicted"/>
<dbReference type="EMBL" id="QVES01000005">
    <property type="protein sequence ID" value="RGB86854.1"/>
    <property type="molecule type" value="Genomic_DNA"/>
</dbReference>
<protein>
    <submittedName>
        <fullName evidence="1">Uncharacterized protein</fullName>
    </submittedName>
</protein>
<evidence type="ECO:0000313" key="2">
    <source>
        <dbReference type="Proteomes" id="UP000260782"/>
    </source>
</evidence>
<organism evidence="1 2">
    <name type="scientific">Faecalibacterium prausnitzii</name>
    <dbReference type="NCBI Taxonomy" id="853"/>
    <lineage>
        <taxon>Bacteria</taxon>
        <taxon>Bacillati</taxon>
        <taxon>Bacillota</taxon>
        <taxon>Clostridia</taxon>
        <taxon>Eubacteriales</taxon>
        <taxon>Oscillospiraceae</taxon>
        <taxon>Faecalibacterium</taxon>
    </lineage>
</organism>